<sequence>MQVAHADALLGEVLGEVLRHALGQRGDQHAVAGLDALVGLAHQVIDLGTDRTDFHHRIDQAGRAHHQSHVGSAPPTPRSAADDCPAPMAGGSRIRPGSPCASDRP</sequence>
<protein>
    <submittedName>
        <fullName evidence="2">Uncharacterized protein</fullName>
    </submittedName>
</protein>
<proteinExistence type="predicted"/>
<evidence type="ECO:0000313" key="2">
    <source>
        <dbReference type="EMBL" id="KAG1279542.1"/>
    </source>
</evidence>
<evidence type="ECO:0000256" key="1">
    <source>
        <dbReference type="SAM" id="MobiDB-lite"/>
    </source>
</evidence>
<name>A0A9P6WT67_RHIOR</name>
<comment type="caution">
    <text evidence="2">The sequence shown here is derived from an EMBL/GenBank/DDBJ whole genome shotgun (WGS) entry which is preliminary data.</text>
</comment>
<dbReference type="AntiFam" id="ANF00217">
    <property type="entry name" value="Shadow ORF (opposite uvrB)"/>
</dbReference>
<reference evidence="2" key="1">
    <citation type="journal article" date="2020" name="Microb. Genom.">
        <title>Genetic diversity of clinical and environmental Mucorales isolates obtained from an investigation of mucormycosis cases among solid organ transplant recipients.</title>
        <authorList>
            <person name="Nguyen M.H."/>
            <person name="Kaul D."/>
            <person name="Muto C."/>
            <person name="Cheng S.J."/>
            <person name="Richter R.A."/>
            <person name="Bruno V.M."/>
            <person name="Liu G."/>
            <person name="Beyhan S."/>
            <person name="Sundermann A.J."/>
            <person name="Mounaud S."/>
            <person name="Pasculle A.W."/>
            <person name="Nierman W.C."/>
            <person name="Driscoll E."/>
            <person name="Cumbie R."/>
            <person name="Clancy C.J."/>
            <person name="Dupont C.L."/>
        </authorList>
    </citation>
    <scope>NUCLEOTIDE SEQUENCE</scope>
    <source>
        <strain evidence="2">GL11</strain>
    </source>
</reference>
<evidence type="ECO:0000313" key="3">
    <source>
        <dbReference type="Proteomes" id="UP000716291"/>
    </source>
</evidence>
<organism evidence="2 3">
    <name type="scientific">Rhizopus oryzae</name>
    <name type="common">Mucormycosis agent</name>
    <name type="synonym">Rhizopus arrhizus var. delemar</name>
    <dbReference type="NCBI Taxonomy" id="64495"/>
    <lineage>
        <taxon>Eukaryota</taxon>
        <taxon>Fungi</taxon>
        <taxon>Fungi incertae sedis</taxon>
        <taxon>Mucoromycota</taxon>
        <taxon>Mucoromycotina</taxon>
        <taxon>Mucoromycetes</taxon>
        <taxon>Mucorales</taxon>
        <taxon>Mucorineae</taxon>
        <taxon>Rhizopodaceae</taxon>
        <taxon>Rhizopus</taxon>
    </lineage>
</organism>
<accession>A0A9P6WT67</accession>
<dbReference type="EMBL" id="JAANQT010008863">
    <property type="protein sequence ID" value="KAG1279542.1"/>
    <property type="molecule type" value="Genomic_DNA"/>
</dbReference>
<dbReference type="Proteomes" id="UP000716291">
    <property type="component" value="Unassembled WGS sequence"/>
</dbReference>
<gene>
    <name evidence="2" type="ORF">G6F64_014572</name>
</gene>
<feature type="region of interest" description="Disordered" evidence="1">
    <location>
        <begin position="58"/>
        <end position="105"/>
    </location>
</feature>
<keyword evidence="3" id="KW-1185">Reference proteome</keyword>
<dbReference type="AlphaFoldDB" id="A0A9P6WT67"/>